<accession>A0A084VQN4</accession>
<reference evidence="2 4" key="1">
    <citation type="journal article" date="2014" name="BMC Genomics">
        <title>Genome sequence of Anopheles sinensis provides insight into genetics basis of mosquito competence for malaria parasites.</title>
        <authorList>
            <person name="Zhou D."/>
            <person name="Zhang D."/>
            <person name="Ding G."/>
            <person name="Shi L."/>
            <person name="Hou Q."/>
            <person name="Ye Y."/>
            <person name="Xu Y."/>
            <person name="Zhou H."/>
            <person name="Xiong C."/>
            <person name="Li S."/>
            <person name="Yu J."/>
            <person name="Hong S."/>
            <person name="Yu X."/>
            <person name="Zou P."/>
            <person name="Chen C."/>
            <person name="Chang X."/>
            <person name="Wang W."/>
            <person name="Lv Y."/>
            <person name="Sun Y."/>
            <person name="Ma L."/>
            <person name="Shen B."/>
            <person name="Zhu C."/>
        </authorList>
    </citation>
    <scope>NUCLEOTIDE SEQUENCE [LARGE SCALE GENOMIC DNA]</scope>
</reference>
<dbReference type="Proteomes" id="UP000030765">
    <property type="component" value="Unassembled WGS sequence"/>
</dbReference>
<evidence type="ECO:0000313" key="3">
    <source>
        <dbReference type="EnsemblMetazoa" id="ASIC007761-PA"/>
    </source>
</evidence>
<proteinExistence type="predicted"/>
<dbReference type="VEuPathDB" id="VectorBase:ASIS020434"/>
<reference evidence="3" key="2">
    <citation type="submission" date="2020-05" db="UniProtKB">
        <authorList>
            <consortium name="EnsemblMetazoa"/>
        </authorList>
    </citation>
    <scope>IDENTIFICATION</scope>
</reference>
<name>A0A084VQN4_ANOSI</name>
<gene>
    <name evidence="2" type="ORF">ZHAS_00007761</name>
</gene>
<organism evidence="2">
    <name type="scientific">Anopheles sinensis</name>
    <name type="common">Mosquito</name>
    <dbReference type="NCBI Taxonomy" id="74873"/>
    <lineage>
        <taxon>Eukaryota</taxon>
        <taxon>Metazoa</taxon>
        <taxon>Ecdysozoa</taxon>
        <taxon>Arthropoda</taxon>
        <taxon>Hexapoda</taxon>
        <taxon>Insecta</taxon>
        <taxon>Pterygota</taxon>
        <taxon>Neoptera</taxon>
        <taxon>Endopterygota</taxon>
        <taxon>Diptera</taxon>
        <taxon>Nematocera</taxon>
        <taxon>Culicoidea</taxon>
        <taxon>Culicidae</taxon>
        <taxon>Anophelinae</taxon>
        <taxon>Anopheles</taxon>
    </lineage>
</organism>
<keyword evidence="1" id="KW-0732">Signal</keyword>
<sequence length="83" mass="9422">MFVVLRFMSLALRLYAATTISDEKVIVQALAGLGYHVYLVLVAVQLSESMLNVSMSIFVTNFEHLEERKAPEEQKAEMKSEKK</sequence>
<evidence type="ECO:0000313" key="2">
    <source>
        <dbReference type="EMBL" id="KFB40278.1"/>
    </source>
</evidence>
<dbReference type="EnsemblMetazoa" id="ASIC007761-RA">
    <property type="protein sequence ID" value="ASIC007761-PA"/>
    <property type="gene ID" value="ASIC007761"/>
</dbReference>
<dbReference type="EMBL" id="ATLV01015280">
    <property type="status" value="NOT_ANNOTATED_CDS"/>
    <property type="molecule type" value="Genomic_DNA"/>
</dbReference>
<evidence type="ECO:0000313" key="4">
    <source>
        <dbReference type="Proteomes" id="UP000030765"/>
    </source>
</evidence>
<feature type="signal peptide" evidence="1">
    <location>
        <begin position="1"/>
        <end position="16"/>
    </location>
</feature>
<evidence type="ECO:0000256" key="1">
    <source>
        <dbReference type="SAM" id="SignalP"/>
    </source>
</evidence>
<dbReference type="EMBL" id="KE525006">
    <property type="protein sequence ID" value="KFB40278.1"/>
    <property type="molecule type" value="Genomic_DNA"/>
</dbReference>
<protein>
    <submittedName>
        <fullName evidence="2 3">Voltage-dependent p/q type calcium channel</fullName>
    </submittedName>
</protein>
<feature type="chain" id="PRO_5010759871" evidence="1">
    <location>
        <begin position="17"/>
        <end position="83"/>
    </location>
</feature>
<keyword evidence="4" id="KW-1185">Reference proteome</keyword>
<dbReference type="VEuPathDB" id="VectorBase:ASIC007761"/>
<dbReference type="AlphaFoldDB" id="A0A084VQN4"/>